<feature type="compositionally biased region" description="Polar residues" evidence="2">
    <location>
        <begin position="745"/>
        <end position="756"/>
    </location>
</feature>
<feature type="compositionally biased region" description="Acidic residues" evidence="2">
    <location>
        <begin position="134"/>
        <end position="143"/>
    </location>
</feature>
<protein>
    <recommendedName>
        <fullName evidence="3">RRM domain-containing protein</fullName>
    </recommendedName>
</protein>
<organism evidence="4 5">
    <name type="scientific">Thelonectria olida</name>
    <dbReference type="NCBI Taxonomy" id="1576542"/>
    <lineage>
        <taxon>Eukaryota</taxon>
        <taxon>Fungi</taxon>
        <taxon>Dikarya</taxon>
        <taxon>Ascomycota</taxon>
        <taxon>Pezizomycotina</taxon>
        <taxon>Sordariomycetes</taxon>
        <taxon>Hypocreomycetidae</taxon>
        <taxon>Hypocreales</taxon>
        <taxon>Nectriaceae</taxon>
        <taxon>Thelonectria</taxon>
    </lineage>
</organism>
<feature type="region of interest" description="Disordered" evidence="2">
    <location>
        <begin position="819"/>
        <end position="852"/>
    </location>
</feature>
<gene>
    <name evidence="4" type="ORF">B0T10DRAFT_18468</name>
</gene>
<dbReference type="EMBL" id="JAGPYM010000001">
    <property type="protein sequence ID" value="KAH6900188.1"/>
    <property type="molecule type" value="Genomic_DNA"/>
</dbReference>
<name>A0A9P8WKJ1_9HYPO</name>
<proteinExistence type="predicted"/>
<dbReference type="InterPro" id="IPR012677">
    <property type="entry name" value="Nucleotide-bd_a/b_plait_sf"/>
</dbReference>
<dbReference type="Pfam" id="PF00076">
    <property type="entry name" value="RRM_1"/>
    <property type="match status" value="1"/>
</dbReference>
<feature type="compositionally biased region" description="Low complexity" evidence="2">
    <location>
        <begin position="286"/>
        <end position="305"/>
    </location>
</feature>
<feature type="region of interest" description="Disordered" evidence="2">
    <location>
        <begin position="485"/>
        <end position="597"/>
    </location>
</feature>
<feature type="compositionally biased region" description="Polar residues" evidence="2">
    <location>
        <begin position="219"/>
        <end position="232"/>
    </location>
</feature>
<evidence type="ECO:0000313" key="5">
    <source>
        <dbReference type="Proteomes" id="UP000777438"/>
    </source>
</evidence>
<dbReference type="PANTHER" id="PTHR23295:SF6">
    <property type="entry name" value="NEOSIN, ISOFORM A"/>
    <property type="match status" value="1"/>
</dbReference>
<evidence type="ECO:0000259" key="3">
    <source>
        <dbReference type="PROSITE" id="PS50102"/>
    </source>
</evidence>
<feature type="region of interest" description="Disordered" evidence="2">
    <location>
        <begin position="268"/>
        <end position="315"/>
    </location>
</feature>
<feature type="compositionally biased region" description="Basic and acidic residues" evidence="2">
    <location>
        <begin position="542"/>
        <end position="563"/>
    </location>
</feature>
<comment type="caution">
    <text evidence="4">The sequence shown here is derived from an EMBL/GenBank/DDBJ whole genome shotgun (WGS) entry which is preliminary data.</text>
</comment>
<feature type="compositionally biased region" description="Acidic residues" evidence="2">
    <location>
        <begin position="81"/>
        <end position="100"/>
    </location>
</feature>
<reference evidence="4 5" key="1">
    <citation type="journal article" date="2021" name="Nat. Commun.">
        <title>Genetic determinants of endophytism in the Arabidopsis root mycobiome.</title>
        <authorList>
            <person name="Mesny F."/>
            <person name="Miyauchi S."/>
            <person name="Thiergart T."/>
            <person name="Pickel B."/>
            <person name="Atanasova L."/>
            <person name="Karlsson M."/>
            <person name="Huettel B."/>
            <person name="Barry K.W."/>
            <person name="Haridas S."/>
            <person name="Chen C."/>
            <person name="Bauer D."/>
            <person name="Andreopoulos W."/>
            <person name="Pangilinan J."/>
            <person name="LaButti K."/>
            <person name="Riley R."/>
            <person name="Lipzen A."/>
            <person name="Clum A."/>
            <person name="Drula E."/>
            <person name="Henrissat B."/>
            <person name="Kohler A."/>
            <person name="Grigoriev I.V."/>
            <person name="Martin F.M."/>
            <person name="Hacquard S."/>
        </authorList>
    </citation>
    <scope>NUCLEOTIDE SEQUENCE [LARGE SCALE GENOMIC DNA]</scope>
    <source>
        <strain evidence="4 5">MPI-CAGE-CH-0241</strain>
    </source>
</reference>
<feature type="compositionally biased region" description="Basic and acidic residues" evidence="2">
    <location>
        <begin position="485"/>
        <end position="535"/>
    </location>
</feature>
<dbReference type="InterPro" id="IPR000504">
    <property type="entry name" value="RRM_dom"/>
</dbReference>
<dbReference type="Gene3D" id="3.30.70.330">
    <property type="match status" value="1"/>
</dbReference>
<accession>A0A9P8WKJ1</accession>
<keyword evidence="5" id="KW-1185">Reference proteome</keyword>
<keyword evidence="1" id="KW-0694">RNA-binding</keyword>
<evidence type="ECO:0000313" key="4">
    <source>
        <dbReference type="EMBL" id="KAH6900188.1"/>
    </source>
</evidence>
<sequence length="869" mass="92766">MPEEPEAELQATANLSPVSPSPVHSVASQVVPVLQDTVDTIDAMVAAAAAAAASAVAVTPDANTKPATSTIPNLDPIVGAGDDDVVDDDSFNDPYGDVDQEVSAPQSQQPHTEQELLDSNDDYAKTFDSPIGPEEGEGEDIQPEDVSSIHRESNQVAPSSDRLTSRASDTLHAVTEPPATSTQLPQSGSSPLSATITEPHTDEQGAQTPLVQAAPSAVNLESNSAGSPTQPTDIQKLVADLTAHAEPNSNDDPSALAIKAGLPAGACASSALPSATSLPPRPPFPQAGSQSYSSQQQISGSIPASVAAPPTPGQPSTYVAAGASALSPDALGTLPVTPLTGLNAHVAISMNPPPYPSQPPTYATDGTQDADYQRQWDLFMADERQYMSEAKWDRFPEGSRIFIGTRSASGAPTNGAHIFSTGNLSSDKVSKRDVFDLFHRFGRLAQISLKSAYGFVQYHTVEEGERAMQNLEGIEIKGRRIHLEVSRIQDKSKKEKNRSPERDRGRGRDGRDGGRDGARKGERYNHHQNRDDYRPARNHSPRRNDYQRDNAYGRDRGYHDGGRGRGRSRSPGGYGRHDKDSYRRRSPSPYGWPRHDREINLPQRYGADVPDVQIIKTPEVSREFVNWIEQAFTANGLRSEVMILASGYSRDAVTQHQVAEGVHAVVNLDIQAQHQQTMPVTAFIRSRGNSKVDYLTYDNLDPLSASGVILSAKKATSDAAISGQQPYSLSGYPNSYGQQRHHQQPGGTFSVPQYPQQSPVNPANVANLISQIGPMDNATVQGILALLQSNTYGGPTQPESNRAPGGPQVDLQAILSSLGSSATAQQPVPPAVRGAPYGAQAPPNGGAGGNGDAAAQVQNIMAHLARYRQ</sequence>
<dbReference type="Proteomes" id="UP000777438">
    <property type="component" value="Unassembled WGS sequence"/>
</dbReference>
<feature type="compositionally biased region" description="Polar residues" evidence="2">
    <location>
        <begin position="154"/>
        <end position="168"/>
    </location>
</feature>
<dbReference type="SMART" id="SM00360">
    <property type="entry name" value="RRM"/>
    <property type="match status" value="1"/>
</dbReference>
<feature type="region of interest" description="Disordered" evidence="2">
    <location>
        <begin position="736"/>
        <end position="756"/>
    </location>
</feature>
<dbReference type="GO" id="GO:0003723">
    <property type="term" value="F:RNA binding"/>
    <property type="evidence" value="ECO:0007669"/>
    <property type="project" value="UniProtKB-UniRule"/>
</dbReference>
<feature type="region of interest" description="Disordered" evidence="2">
    <location>
        <begin position="59"/>
        <end position="232"/>
    </location>
</feature>
<evidence type="ECO:0000256" key="1">
    <source>
        <dbReference type="PROSITE-ProRule" id="PRU00176"/>
    </source>
</evidence>
<feature type="compositionally biased region" description="Low complexity" evidence="2">
    <location>
        <begin position="834"/>
        <end position="844"/>
    </location>
</feature>
<evidence type="ECO:0000256" key="2">
    <source>
        <dbReference type="SAM" id="MobiDB-lite"/>
    </source>
</evidence>
<dbReference type="OrthoDB" id="10044938at2759"/>
<dbReference type="SUPFAM" id="SSF54928">
    <property type="entry name" value="RNA-binding domain, RBD"/>
    <property type="match status" value="1"/>
</dbReference>
<feature type="region of interest" description="Disordered" evidence="2">
    <location>
        <begin position="1"/>
        <end position="23"/>
    </location>
</feature>
<dbReference type="PROSITE" id="PS50102">
    <property type="entry name" value="RRM"/>
    <property type="match status" value="1"/>
</dbReference>
<dbReference type="InterPro" id="IPR035979">
    <property type="entry name" value="RBD_domain_sf"/>
</dbReference>
<dbReference type="InterPro" id="IPR052600">
    <property type="entry name" value="Nuc_rcpt_coact/corep"/>
</dbReference>
<dbReference type="AlphaFoldDB" id="A0A9P8WKJ1"/>
<dbReference type="PANTHER" id="PTHR23295">
    <property type="entry name" value="NUCLEAR RECEPTOR COACTIVATOR 5-RELATED"/>
    <property type="match status" value="1"/>
</dbReference>
<feature type="domain" description="RRM" evidence="3">
    <location>
        <begin position="417"/>
        <end position="488"/>
    </location>
</feature>
<feature type="compositionally biased region" description="Polar residues" evidence="2">
    <location>
        <begin position="178"/>
        <end position="210"/>
    </location>
</feature>
<feature type="compositionally biased region" description="Low complexity" evidence="2">
    <location>
        <begin position="268"/>
        <end position="278"/>
    </location>
</feature>